<accession>A0A397SZQ2</accession>
<keyword evidence="5" id="KW-1185">Reference proteome</keyword>
<dbReference type="OrthoDB" id="2381738at2759"/>
<dbReference type="AlphaFoldDB" id="A0A397SZQ2"/>
<dbReference type="Pfam" id="PF13837">
    <property type="entry name" value="Myb_DNA-bind_4"/>
    <property type="match status" value="1"/>
</dbReference>
<feature type="coiled-coil region" evidence="1">
    <location>
        <begin position="186"/>
        <end position="222"/>
    </location>
</feature>
<sequence>MEYGTEDSNLMIPEANKEYDFYLQENNQVIYGRDKDDSFSTEDLMSTKENANSEGRKKRKTTESQVTERWSDEETEKLLSYLEDNYEKLQQGKKAAIYKAISTEIIKTKTSESIKGRISRLLEKYEKVKKQNDKTGSDRIDWKWFDQMDKIFGCRENINPSFISNDSTGYISDEVEVKPEKLKISEQRLELEREKMNNEFKLQKEKMEIEKQKWEYEREQSRMLHELAMKKLELQLSQQR</sequence>
<organism evidence="4 5">
    <name type="scientific">Glomus cerebriforme</name>
    <dbReference type="NCBI Taxonomy" id="658196"/>
    <lineage>
        <taxon>Eukaryota</taxon>
        <taxon>Fungi</taxon>
        <taxon>Fungi incertae sedis</taxon>
        <taxon>Mucoromycota</taxon>
        <taxon>Glomeromycotina</taxon>
        <taxon>Glomeromycetes</taxon>
        <taxon>Glomerales</taxon>
        <taxon>Glomeraceae</taxon>
        <taxon>Glomus</taxon>
    </lineage>
</organism>
<evidence type="ECO:0000259" key="3">
    <source>
        <dbReference type="Pfam" id="PF13837"/>
    </source>
</evidence>
<reference evidence="4 5" key="1">
    <citation type="submission" date="2018-06" db="EMBL/GenBank/DDBJ databases">
        <title>Comparative genomics reveals the genomic features of Rhizophagus irregularis, R. cerebriforme, R. diaphanum and Gigaspora rosea, and their symbiotic lifestyle signature.</title>
        <authorList>
            <person name="Morin E."/>
            <person name="San Clemente H."/>
            <person name="Chen E.C.H."/>
            <person name="De La Providencia I."/>
            <person name="Hainaut M."/>
            <person name="Kuo A."/>
            <person name="Kohler A."/>
            <person name="Murat C."/>
            <person name="Tang N."/>
            <person name="Roy S."/>
            <person name="Loubradou J."/>
            <person name="Henrissat B."/>
            <person name="Grigoriev I.V."/>
            <person name="Corradi N."/>
            <person name="Roux C."/>
            <person name="Martin F.M."/>
        </authorList>
    </citation>
    <scope>NUCLEOTIDE SEQUENCE [LARGE SCALE GENOMIC DNA]</scope>
    <source>
        <strain evidence="4 5">DAOM 227022</strain>
    </source>
</reference>
<dbReference type="Proteomes" id="UP000265703">
    <property type="component" value="Unassembled WGS sequence"/>
</dbReference>
<dbReference type="EMBL" id="QKYT01000266">
    <property type="protein sequence ID" value="RIA88381.1"/>
    <property type="molecule type" value="Genomic_DNA"/>
</dbReference>
<name>A0A397SZQ2_9GLOM</name>
<feature type="domain" description="Myb/SANT-like DNA-binding" evidence="3">
    <location>
        <begin position="68"/>
        <end position="151"/>
    </location>
</feature>
<evidence type="ECO:0000313" key="4">
    <source>
        <dbReference type="EMBL" id="RIA88381.1"/>
    </source>
</evidence>
<feature type="compositionally biased region" description="Polar residues" evidence="2">
    <location>
        <begin position="41"/>
        <end position="53"/>
    </location>
</feature>
<evidence type="ECO:0000313" key="5">
    <source>
        <dbReference type="Proteomes" id="UP000265703"/>
    </source>
</evidence>
<proteinExistence type="predicted"/>
<comment type="caution">
    <text evidence="4">The sequence shown here is derived from an EMBL/GenBank/DDBJ whole genome shotgun (WGS) entry which is preliminary data.</text>
</comment>
<feature type="region of interest" description="Disordered" evidence="2">
    <location>
        <begin position="33"/>
        <end position="71"/>
    </location>
</feature>
<protein>
    <recommendedName>
        <fullName evidence="3">Myb/SANT-like DNA-binding domain-containing protein</fullName>
    </recommendedName>
</protein>
<evidence type="ECO:0000256" key="2">
    <source>
        <dbReference type="SAM" id="MobiDB-lite"/>
    </source>
</evidence>
<gene>
    <name evidence="4" type="ORF">C1645_775112</name>
</gene>
<keyword evidence="1" id="KW-0175">Coiled coil</keyword>
<evidence type="ECO:0000256" key="1">
    <source>
        <dbReference type="SAM" id="Coils"/>
    </source>
</evidence>
<dbReference type="InterPro" id="IPR044822">
    <property type="entry name" value="Myb_DNA-bind_4"/>
</dbReference>